<dbReference type="SMART" id="SM00822">
    <property type="entry name" value="PKS_KR"/>
    <property type="match status" value="1"/>
</dbReference>
<dbReference type="Proteomes" id="UP001320420">
    <property type="component" value="Unassembled WGS sequence"/>
</dbReference>
<dbReference type="Pfam" id="PF00106">
    <property type="entry name" value="adh_short"/>
    <property type="match status" value="1"/>
</dbReference>
<dbReference type="InterPro" id="IPR020904">
    <property type="entry name" value="Sc_DH/Rdtase_CS"/>
</dbReference>
<comment type="caution">
    <text evidence="6">The sequence shown here is derived from an EMBL/GenBank/DDBJ whole genome shotgun (WGS) entry which is preliminary data.</text>
</comment>
<dbReference type="PROSITE" id="PS00061">
    <property type="entry name" value="ADH_SHORT"/>
    <property type="match status" value="1"/>
</dbReference>
<evidence type="ECO:0000313" key="6">
    <source>
        <dbReference type="EMBL" id="KAK7750254.1"/>
    </source>
</evidence>
<evidence type="ECO:0000256" key="2">
    <source>
        <dbReference type="ARBA" id="ARBA00022857"/>
    </source>
</evidence>
<accession>A0AAN9UW20</accession>
<dbReference type="InterPro" id="IPR051911">
    <property type="entry name" value="SDR_oxidoreductase"/>
</dbReference>
<evidence type="ECO:0000313" key="7">
    <source>
        <dbReference type="Proteomes" id="UP001320420"/>
    </source>
</evidence>
<protein>
    <recommendedName>
        <fullName evidence="5">Ketoreductase domain-containing protein</fullName>
    </recommendedName>
</protein>
<keyword evidence="3" id="KW-0560">Oxidoreductase</keyword>
<dbReference type="PANTHER" id="PTHR43976:SF16">
    <property type="entry name" value="SHORT-CHAIN DEHYDROGENASE_REDUCTASE FAMILY PROTEIN"/>
    <property type="match status" value="1"/>
</dbReference>
<feature type="domain" description="Ketoreductase" evidence="5">
    <location>
        <begin position="4"/>
        <end position="186"/>
    </location>
</feature>
<dbReference type="PRINTS" id="PR00080">
    <property type="entry name" value="SDRFAMILY"/>
</dbReference>
<dbReference type="PANTHER" id="PTHR43976">
    <property type="entry name" value="SHORT CHAIN DEHYDROGENASE"/>
    <property type="match status" value="1"/>
</dbReference>
<evidence type="ECO:0000256" key="4">
    <source>
        <dbReference type="RuleBase" id="RU000363"/>
    </source>
</evidence>
<dbReference type="CDD" id="cd05374">
    <property type="entry name" value="17beta-HSD-like_SDR_c"/>
    <property type="match status" value="1"/>
</dbReference>
<dbReference type="SUPFAM" id="SSF51735">
    <property type="entry name" value="NAD(P)-binding Rossmann-fold domains"/>
    <property type="match status" value="1"/>
</dbReference>
<dbReference type="EMBL" id="JAKJXP020000067">
    <property type="protein sequence ID" value="KAK7750254.1"/>
    <property type="molecule type" value="Genomic_DNA"/>
</dbReference>
<evidence type="ECO:0000256" key="1">
    <source>
        <dbReference type="ARBA" id="ARBA00006484"/>
    </source>
</evidence>
<dbReference type="InterPro" id="IPR036291">
    <property type="entry name" value="NAD(P)-bd_dom_sf"/>
</dbReference>
<comment type="similarity">
    <text evidence="1 4">Belongs to the short-chain dehydrogenases/reductases (SDR) family.</text>
</comment>
<dbReference type="PRINTS" id="PR00081">
    <property type="entry name" value="GDHRDH"/>
</dbReference>
<keyword evidence="2" id="KW-0521">NADP</keyword>
<dbReference type="InterPro" id="IPR002347">
    <property type="entry name" value="SDR_fam"/>
</dbReference>
<dbReference type="AlphaFoldDB" id="A0AAN9UW20"/>
<evidence type="ECO:0000259" key="5">
    <source>
        <dbReference type="SMART" id="SM00822"/>
    </source>
</evidence>
<proteinExistence type="inferred from homology"/>
<name>A0AAN9UW20_9PEZI</name>
<dbReference type="Gene3D" id="3.40.50.720">
    <property type="entry name" value="NAD(P)-binding Rossmann-like Domain"/>
    <property type="match status" value="1"/>
</dbReference>
<dbReference type="GO" id="GO:0016491">
    <property type="term" value="F:oxidoreductase activity"/>
    <property type="evidence" value="ECO:0007669"/>
    <property type="project" value="UniProtKB-KW"/>
</dbReference>
<evidence type="ECO:0000256" key="3">
    <source>
        <dbReference type="ARBA" id="ARBA00023002"/>
    </source>
</evidence>
<sequence length="295" mass="31336">MAGNVWFITGASNGFGHAIALEALRRGDKVVATSRKLSKMADLKEAGALTLALDVTASDEVIQAVLKQAIDAYGKVTYLINAAGYILEGPIEAASPQEIQHTFATNVFGTMNVTRNALHHMRPQRTSSGSDSGSSAIATFGSIASWEGGPAYGYYAATKWAVSGFTESLRAEVAPFGIAAVVVEPGYFRTGFLNPGGGNRLATADAMRDEYRDTPVEAVRRALDGVDDNQPGDVAKGARVIVDVLTRTGVAAGKDIPVRLPLGSDGVEYVRKKLQSTEVLLGEWEDIARSTDREE</sequence>
<dbReference type="InterPro" id="IPR057326">
    <property type="entry name" value="KR_dom"/>
</dbReference>
<reference evidence="6 7" key="1">
    <citation type="submission" date="2024-02" db="EMBL/GenBank/DDBJ databases">
        <title>De novo assembly and annotation of 12 fungi associated with fruit tree decline syndrome in Ontario, Canada.</title>
        <authorList>
            <person name="Sulman M."/>
            <person name="Ellouze W."/>
            <person name="Ilyukhin E."/>
        </authorList>
    </citation>
    <scope>NUCLEOTIDE SEQUENCE [LARGE SCALE GENOMIC DNA]</scope>
    <source>
        <strain evidence="6 7">M11/M66-122</strain>
    </source>
</reference>
<organism evidence="6 7">
    <name type="scientific">Diatrype stigma</name>
    <dbReference type="NCBI Taxonomy" id="117547"/>
    <lineage>
        <taxon>Eukaryota</taxon>
        <taxon>Fungi</taxon>
        <taxon>Dikarya</taxon>
        <taxon>Ascomycota</taxon>
        <taxon>Pezizomycotina</taxon>
        <taxon>Sordariomycetes</taxon>
        <taxon>Xylariomycetidae</taxon>
        <taxon>Xylariales</taxon>
        <taxon>Diatrypaceae</taxon>
        <taxon>Diatrype</taxon>
    </lineage>
</organism>
<gene>
    <name evidence="6" type="ORF">SLS62_007771</name>
</gene>
<keyword evidence="7" id="KW-1185">Reference proteome</keyword>